<evidence type="ECO:0000259" key="1">
    <source>
        <dbReference type="Pfam" id="PF01592"/>
    </source>
</evidence>
<dbReference type="Pfam" id="PF01592">
    <property type="entry name" value="NifU_N"/>
    <property type="match status" value="1"/>
</dbReference>
<feature type="domain" description="NIF system FeS cluster assembly NifU N-terminal" evidence="1">
    <location>
        <begin position="7"/>
        <end position="145"/>
    </location>
</feature>
<dbReference type="Gene3D" id="3.90.1010.10">
    <property type="match status" value="1"/>
</dbReference>
<comment type="caution">
    <text evidence="2">The sequence shown here is derived from an EMBL/GenBank/DDBJ whole genome shotgun (WGS) entry which is preliminary data.</text>
</comment>
<dbReference type="GO" id="GO:0005506">
    <property type="term" value="F:iron ion binding"/>
    <property type="evidence" value="ECO:0007669"/>
    <property type="project" value="InterPro"/>
</dbReference>
<dbReference type="SUPFAM" id="SSF82649">
    <property type="entry name" value="SufE/NifU"/>
    <property type="match status" value="1"/>
</dbReference>
<dbReference type="PANTHER" id="PTHR10093">
    <property type="entry name" value="IRON-SULFUR CLUSTER ASSEMBLY ENZYME NIFU HOMOLOG"/>
    <property type="match status" value="1"/>
</dbReference>
<dbReference type="EMBL" id="VSSQ01064648">
    <property type="protein sequence ID" value="MPN17498.1"/>
    <property type="molecule type" value="Genomic_DNA"/>
</dbReference>
<gene>
    <name evidence="2" type="primary">iscU_29</name>
    <name evidence="2" type="ORF">SDC9_164852</name>
</gene>
<dbReference type="GO" id="GO:0016226">
    <property type="term" value="P:iron-sulfur cluster assembly"/>
    <property type="evidence" value="ECO:0007669"/>
    <property type="project" value="InterPro"/>
</dbReference>
<organism evidence="2">
    <name type="scientific">bioreactor metagenome</name>
    <dbReference type="NCBI Taxonomy" id="1076179"/>
    <lineage>
        <taxon>unclassified sequences</taxon>
        <taxon>metagenomes</taxon>
        <taxon>ecological metagenomes</taxon>
    </lineage>
</organism>
<dbReference type="InterPro" id="IPR002871">
    <property type="entry name" value="NIF_FeS_clus_asmbl_NifU_N"/>
</dbReference>
<name>A0A645FSR7_9ZZZZ</name>
<dbReference type="NCBIfam" id="TIGR01994">
    <property type="entry name" value="SUF_scaf_2"/>
    <property type="match status" value="1"/>
</dbReference>
<protein>
    <submittedName>
        <fullName evidence="2">Iron-sulfur cluster assembly scaffold protein IscU</fullName>
    </submittedName>
</protein>
<reference evidence="2" key="1">
    <citation type="submission" date="2019-08" db="EMBL/GenBank/DDBJ databases">
        <authorList>
            <person name="Kucharzyk K."/>
            <person name="Murdoch R.W."/>
            <person name="Higgins S."/>
            <person name="Loffler F."/>
        </authorList>
    </citation>
    <scope>NUCLEOTIDE SEQUENCE</scope>
</reference>
<dbReference type="AlphaFoldDB" id="A0A645FSR7"/>
<sequence>MELNELYTDIITEYAKDKAHWHPLEHADVTLRGVNPSCGDEISLALEIEGGVIRKVGLSGSGCAISSASASILADMMEGMEAEEAKRLARLFIAMIRGDAQSEEELEELEDAVAFRGLSKMPARTKCAVLAWHTLEEAVDQWQARSAPAGI</sequence>
<proteinExistence type="predicted"/>
<accession>A0A645FSR7</accession>
<dbReference type="GO" id="GO:0051536">
    <property type="term" value="F:iron-sulfur cluster binding"/>
    <property type="evidence" value="ECO:0007669"/>
    <property type="project" value="InterPro"/>
</dbReference>
<evidence type="ECO:0000313" key="2">
    <source>
        <dbReference type="EMBL" id="MPN17498.1"/>
    </source>
</evidence>
<dbReference type="CDD" id="cd06664">
    <property type="entry name" value="IscU_like"/>
    <property type="match status" value="1"/>
</dbReference>